<proteinExistence type="predicted"/>
<name>A0A1I1VIN5_9BACT</name>
<dbReference type="EMBL" id="FOLQ01000007">
    <property type="protein sequence ID" value="SFD82912.1"/>
    <property type="molecule type" value="Genomic_DNA"/>
</dbReference>
<dbReference type="Proteomes" id="UP000198598">
    <property type="component" value="Unassembled WGS sequence"/>
</dbReference>
<gene>
    <name evidence="1" type="ORF">SAMN05216167_107207</name>
</gene>
<sequence length="37" mass="4334">MPVVISTKRVVFAGYSDVARKDDSFLSFLCLYKNWYN</sequence>
<protein>
    <submittedName>
        <fullName evidence="1">Uncharacterized protein</fullName>
    </submittedName>
</protein>
<keyword evidence="2" id="KW-1185">Reference proteome</keyword>
<dbReference type="AlphaFoldDB" id="A0A1I1VIN5"/>
<evidence type="ECO:0000313" key="2">
    <source>
        <dbReference type="Proteomes" id="UP000198598"/>
    </source>
</evidence>
<organism evidence="1 2">
    <name type="scientific">Spirosoma endophyticum</name>
    <dbReference type="NCBI Taxonomy" id="662367"/>
    <lineage>
        <taxon>Bacteria</taxon>
        <taxon>Pseudomonadati</taxon>
        <taxon>Bacteroidota</taxon>
        <taxon>Cytophagia</taxon>
        <taxon>Cytophagales</taxon>
        <taxon>Cytophagaceae</taxon>
        <taxon>Spirosoma</taxon>
    </lineage>
</organism>
<evidence type="ECO:0000313" key="1">
    <source>
        <dbReference type="EMBL" id="SFD82912.1"/>
    </source>
</evidence>
<accession>A0A1I1VIN5</accession>
<reference evidence="1 2" key="1">
    <citation type="submission" date="2016-10" db="EMBL/GenBank/DDBJ databases">
        <authorList>
            <person name="de Groot N.N."/>
        </authorList>
    </citation>
    <scope>NUCLEOTIDE SEQUENCE [LARGE SCALE GENOMIC DNA]</scope>
    <source>
        <strain evidence="1 2">DSM 26130</strain>
    </source>
</reference>